<keyword evidence="2" id="KW-1185">Reference proteome</keyword>
<reference evidence="1" key="1">
    <citation type="submission" date="2021-06" db="EMBL/GenBank/DDBJ databases">
        <authorList>
            <person name="Kallberg Y."/>
            <person name="Tangrot J."/>
            <person name="Rosling A."/>
        </authorList>
    </citation>
    <scope>NUCLEOTIDE SEQUENCE</scope>
    <source>
        <strain evidence="1">IL203A</strain>
    </source>
</reference>
<evidence type="ECO:0000313" key="2">
    <source>
        <dbReference type="Proteomes" id="UP000789702"/>
    </source>
</evidence>
<accession>A0ACA9K9E3</accession>
<proteinExistence type="predicted"/>
<gene>
    <name evidence="1" type="ORF">DHETER_LOCUS1242</name>
</gene>
<evidence type="ECO:0000313" key="1">
    <source>
        <dbReference type="EMBL" id="CAG8460128.1"/>
    </source>
</evidence>
<feature type="non-terminal residue" evidence="1">
    <location>
        <position position="126"/>
    </location>
</feature>
<comment type="caution">
    <text evidence="1">The sequence shown here is derived from an EMBL/GenBank/DDBJ whole genome shotgun (WGS) entry which is preliminary data.</text>
</comment>
<name>A0ACA9K9E3_9GLOM</name>
<protein>
    <submittedName>
        <fullName evidence="1">16573_t:CDS:1</fullName>
    </submittedName>
</protein>
<dbReference type="EMBL" id="CAJVPU010000722">
    <property type="protein sequence ID" value="CAG8460128.1"/>
    <property type="molecule type" value="Genomic_DNA"/>
</dbReference>
<organism evidence="1 2">
    <name type="scientific">Dentiscutata heterogama</name>
    <dbReference type="NCBI Taxonomy" id="1316150"/>
    <lineage>
        <taxon>Eukaryota</taxon>
        <taxon>Fungi</taxon>
        <taxon>Fungi incertae sedis</taxon>
        <taxon>Mucoromycota</taxon>
        <taxon>Glomeromycotina</taxon>
        <taxon>Glomeromycetes</taxon>
        <taxon>Diversisporales</taxon>
        <taxon>Gigasporaceae</taxon>
        <taxon>Dentiscutata</taxon>
    </lineage>
</organism>
<sequence length="126" mass="14640">MIHELGLPTLFITLSKAEGLWTHLHNILINTNNYDLLPTNRPLRTTLYFIHRLKNIKKIEFQNHGAAHLHRVYWTTTSILEMINLNTIQSTLPDPNLEPKLYQRVLIFQTHTCNFTCEEPAPPGLT</sequence>
<dbReference type="Proteomes" id="UP000789702">
    <property type="component" value="Unassembled WGS sequence"/>
</dbReference>